<feature type="signal peptide" evidence="4">
    <location>
        <begin position="1"/>
        <end position="17"/>
    </location>
</feature>
<dbReference type="EMBL" id="JAZGUE010000002">
    <property type="protein sequence ID" value="KAL2269649.1"/>
    <property type="molecule type" value="Genomic_DNA"/>
</dbReference>
<name>A0ABR4DH82_9PEZI</name>
<gene>
    <name evidence="5" type="ORF">VTJ83DRAFT_1833</name>
</gene>
<dbReference type="InterPro" id="IPR023674">
    <property type="entry name" value="Ribosomal_uL1-like"/>
</dbReference>
<protein>
    <recommendedName>
        <fullName evidence="7">50S ribosomal protein L1</fullName>
    </recommendedName>
</protein>
<comment type="caution">
    <text evidence="5">The sequence shown here is derived from an EMBL/GenBank/DDBJ whole genome shotgun (WGS) entry which is preliminary data.</text>
</comment>
<dbReference type="Gene3D" id="3.40.50.790">
    <property type="match status" value="1"/>
</dbReference>
<sequence length="321" mass="34743">MASLSSCLASMARLSLAAPARPSLLGSATSAATIPKFLLPTAAAAAATTTTTTTTTTWHQVRHASGGGGMRKRVKKKKAHKTFRTYDLSQMQQFSLCDAMRYLRAFEVGHPPAVVKYELHVKLKSTKSGPVIRDRVRLPFPVKTDTRIGVICPEDSPLMLEAQQLGAVAVGQESLFESIRQGNIPFNKLICHVDSHQALLKAGLGKILGPKGLMPSQKTKTVTSDLKATVQELIGADEFRERNGVVRIAVGQLGFTPQMLSDNIKAFMALLKEDIAKVDDNYLKELDEVVLSSTNGPGFSLNGLFPPTDDKITPEDLQSVM</sequence>
<dbReference type="Pfam" id="PF00687">
    <property type="entry name" value="Ribosomal_L1"/>
    <property type="match status" value="1"/>
</dbReference>
<proteinExistence type="inferred from homology"/>
<dbReference type="PANTHER" id="PTHR36427">
    <property type="entry name" value="54S RIBOSOMAL PROTEIN L1, MITOCHONDRIAL"/>
    <property type="match status" value="1"/>
</dbReference>
<dbReference type="InterPro" id="IPR016095">
    <property type="entry name" value="Ribosomal_uL1_3-a/b-sand"/>
</dbReference>
<dbReference type="InterPro" id="IPR028364">
    <property type="entry name" value="Ribosomal_uL1/biogenesis"/>
</dbReference>
<evidence type="ECO:0000313" key="6">
    <source>
        <dbReference type="Proteomes" id="UP001600064"/>
    </source>
</evidence>
<feature type="chain" id="PRO_5045163315" description="50S ribosomal protein L1" evidence="4">
    <location>
        <begin position="18"/>
        <end position="321"/>
    </location>
</feature>
<dbReference type="PANTHER" id="PTHR36427:SF3">
    <property type="entry name" value="LARGE RIBOSOMAL SUBUNIT PROTEIN UL1M"/>
    <property type="match status" value="1"/>
</dbReference>
<dbReference type="Gene3D" id="3.30.190.20">
    <property type="match status" value="1"/>
</dbReference>
<keyword evidence="3" id="KW-0687">Ribonucleoprotein</keyword>
<evidence type="ECO:0000256" key="3">
    <source>
        <dbReference type="ARBA" id="ARBA00023274"/>
    </source>
</evidence>
<evidence type="ECO:0008006" key="7">
    <source>
        <dbReference type="Google" id="ProtNLM"/>
    </source>
</evidence>
<accession>A0ABR4DH82</accession>
<dbReference type="Proteomes" id="UP001600064">
    <property type="component" value="Unassembled WGS sequence"/>
</dbReference>
<dbReference type="RefSeq" id="XP_070868373.1">
    <property type="nucleotide sequence ID" value="XM_071008036.1"/>
</dbReference>
<evidence type="ECO:0000256" key="2">
    <source>
        <dbReference type="ARBA" id="ARBA00022980"/>
    </source>
</evidence>
<dbReference type="SUPFAM" id="SSF56808">
    <property type="entry name" value="Ribosomal protein L1"/>
    <property type="match status" value="1"/>
</dbReference>
<organism evidence="5 6">
    <name type="scientific">Remersonia thermophila</name>
    <dbReference type="NCBI Taxonomy" id="72144"/>
    <lineage>
        <taxon>Eukaryota</taxon>
        <taxon>Fungi</taxon>
        <taxon>Dikarya</taxon>
        <taxon>Ascomycota</taxon>
        <taxon>Pezizomycotina</taxon>
        <taxon>Sordariomycetes</taxon>
        <taxon>Sordariomycetidae</taxon>
        <taxon>Sordariales</taxon>
        <taxon>Sordariales incertae sedis</taxon>
        <taxon>Remersonia</taxon>
    </lineage>
</organism>
<dbReference type="CDD" id="cd00403">
    <property type="entry name" value="Ribosomal_L1"/>
    <property type="match status" value="1"/>
</dbReference>
<reference evidence="5 6" key="1">
    <citation type="journal article" date="2024" name="Commun. Biol.">
        <title>Comparative genomic analysis of thermophilic fungi reveals convergent evolutionary adaptations and gene losses.</title>
        <authorList>
            <person name="Steindorff A.S."/>
            <person name="Aguilar-Pontes M.V."/>
            <person name="Robinson A.J."/>
            <person name="Andreopoulos B."/>
            <person name="LaButti K."/>
            <person name="Kuo A."/>
            <person name="Mondo S."/>
            <person name="Riley R."/>
            <person name="Otillar R."/>
            <person name="Haridas S."/>
            <person name="Lipzen A."/>
            <person name="Grimwood J."/>
            <person name="Schmutz J."/>
            <person name="Clum A."/>
            <person name="Reid I.D."/>
            <person name="Moisan M.C."/>
            <person name="Butler G."/>
            <person name="Nguyen T.T.M."/>
            <person name="Dewar K."/>
            <person name="Conant G."/>
            <person name="Drula E."/>
            <person name="Henrissat B."/>
            <person name="Hansel C."/>
            <person name="Singer S."/>
            <person name="Hutchinson M.I."/>
            <person name="de Vries R.P."/>
            <person name="Natvig D.O."/>
            <person name="Powell A.J."/>
            <person name="Tsang A."/>
            <person name="Grigoriev I.V."/>
        </authorList>
    </citation>
    <scope>NUCLEOTIDE SEQUENCE [LARGE SCALE GENOMIC DNA]</scope>
    <source>
        <strain evidence="5 6">ATCC 22073</strain>
    </source>
</reference>
<comment type="similarity">
    <text evidence="1">Belongs to the universal ribosomal protein uL1 family.</text>
</comment>
<evidence type="ECO:0000256" key="1">
    <source>
        <dbReference type="ARBA" id="ARBA00010531"/>
    </source>
</evidence>
<keyword evidence="6" id="KW-1185">Reference proteome</keyword>
<keyword evidence="2" id="KW-0689">Ribosomal protein</keyword>
<evidence type="ECO:0000256" key="4">
    <source>
        <dbReference type="SAM" id="SignalP"/>
    </source>
</evidence>
<evidence type="ECO:0000313" key="5">
    <source>
        <dbReference type="EMBL" id="KAL2269649.1"/>
    </source>
</evidence>
<keyword evidence="4" id="KW-0732">Signal</keyword>
<dbReference type="GeneID" id="98122680"/>